<dbReference type="Pfam" id="PF00848">
    <property type="entry name" value="Ring_hydroxyl_A"/>
    <property type="match status" value="1"/>
</dbReference>
<dbReference type="PRINTS" id="PR00090">
    <property type="entry name" value="RNGDIOXGNASE"/>
</dbReference>
<dbReference type="PROSITE" id="PS51296">
    <property type="entry name" value="RIESKE"/>
    <property type="match status" value="1"/>
</dbReference>
<reference evidence="10" key="3">
    <citation type="submission" date="2017-09" db="EMBL/GenBank/DDBJ databases">
        <title>FDA dAtabase for Regulatory Grade micrObial Sequences (FDA-ARGOS): Supporting development and validation of Infectious Disease Dx tests.</title>
        <authorList>
            <person name="Minogue T."/>
            <person name="Wolcott M."/>
            <person name="Wasieloski L."/>
            <person name="Aguilar W."/>
            <person name="Moore D."/>
            <person name="Tallon L.J."/>
            <person name="Sadzewicz L."/>
            <person name="Ott S."/>
            <person name="Zhao X."/>
            <person name="Nagaraj S."/>
            <person name="Vavikolanu K."/>
            <person name="Aluvathingal J."/>
            <person name="Nadendla S."/>
            <person name="Sichtig H."/>
        </authorList>
    </citation>
    <scope>NUCLEOTIDE SEQUENCE</scope>
    <source>
        <strain evidence="10">FDAARGOS_390</strain>
    </source>
</reference>
<proteinExistence type="inferred from homology"/>
<dbReference type="InterPro" id="IPR015879">
    <property type="entry name" value="Ring_hydroxy_dOase_asu_C_dom"/>
</dbReference>
<accession>A0A095G094</accession>
<keyword evidence="3" id="KW-0001">2Fe-2S</keyword>
<comment type="cofactor">
    <cofactor evidence="1">
        <name>Fe cation</name>
        <dbReference type="ChEBI" id="CHEBI:24875"/>
    </cofactor>
</comment>
<evidence type="ECO:0000259" key="8">
    <source>
        <dbReference type="PROSITE" id="PS51296"/>
    </source>
</evidence>
<dbReference type="OrthoDB" id="9790995at2"/>
<dbReference type="PANTHER" id="PTHR43756:SF5">
    <property type="entry name" value="CHOLINE MONOOXYGENASE, CHLOROPLASTIC"/>
    <property type="match status" value="1"/>
</dbReference>
<dbReference type="InterPro" id="IPR001663">
    <property type="entry name" value="Rng_hydr_dOase-A"/>
</dbReference>
<dbReference type="GO" id="GO:0051213">
    <property type="term" value="F:dioxygenase activity"/>
    <property type="evidence" value="ECO:0007669"/>
    <property type="project" value="UniProtKB-KW"/>
</dbReference>
<dbReference type="RefSeq" id="WP_036050588.1">
    <property type="nucleotide sequence ID" value="NZ_CADEVY010000004.1"/>
</dbReference>
<evidence type="ECO:0000256" key="3">
    <source>
        <dbReference type="ARBA" id="ARBA00022714"/>
    </source>
</evidence>
<comment type="similarity">
    <text evidence="2">Belongs to the bacterial ring-hydroxylating dioxygenase alpha subunit family.</text>
</comment>
<dbReference type="Proteomes" id="UP000029590">
    <property type="component" value="Unassembled WGS sequence"/>
</dbReference>
<keyword evidence="4" id="KW-0479">Metal-binding</keyword>
<evidence type="ECO:0000313" key="11">
    <source>
        <dbReference type="Proteomes" id="UP000029590"/>
    </source>
</evidence>
<protein>
    <submittedName>
        <fullName evidence="10">Aromatic ring-hydroxylating dioxygenase subunit alpha</fullName>
    </submittedName>
    <submittedName>
        <fullName evidence="9">Ring hydroxylating alpha subunit family protein</fullName>
    </submittedName>
</protein>
<dbReference type="EMBL" id="PDDY01000004">
    <property type="protein sequence ID" value="PEH37874.1"/>
    <property type="molecule type" value="Genomic_DNA"/>
</dbReference>
<feature type="domain" description="Rieske" evidence="8">
    <location>
        <begin position="43"/>
        <end position="149"/>
    </location>
</feature>
<gene>
    <name evidence="10" type="ORF">CRM94_25760</name>
    <name evidence="9" type="ORF">DM48_7452</name>
</gene>
<dbReference type="SUPFAM" id="SSF50022">
    <property type="entry name" value="ISP domain"/>
    <property type="match status" value="1"/>
</dbReference>
<name>A0A095G094_BURGA</name>
<reference evidence="9 11" key="1">
    <citation type="submission" date="2014-04" db="EMBL/GenBank/DDBJ databases">
        <authorList>
            <person name="Bishop-Lilly K.A."/>
            <person name="Broomall S.M."/>
            <person name="Chain P.S."/>
            <person name="Chertkov O."/>
            <person name="Coyne S.R."/>
            <person name="Daligault H.E."/>
            <person name="Davenport K.W."/>
            <person name="Erkkila T."/>
            <person name="Frey K.G."/>
            <person name="Gibbons H.S."/>
            <person name="Gu W."/>
            <person name="Jaissle J."/>
            <person name="Johnson S.L."/>
            <person name="Koroleva G.I."/>
            <person name="Ladner J.T."/>
            <person name="Lo C.-C."/>
            <person name="Minogue T.D."/>
            <person name="Munk C."/>
            <person name="Palacios G.F."/>
            <person name="Redden C.L."/>
            <person name="Rosenzweig C.N."/>
            <person name="Scholz M.B."/>
            <person name="Teshima H."/>
            <person name="Xu Y."/>
        </authorList>
    </citation>
    <scope>NUCLEOTIDE SEQUENCE [LARGE SCALE GENOMIC DNA]</scope>
    <source>
        <strain evidence="11">gladioli</strain>
        <strain evidence="9">Gladioli</strain>
    </source>
</reference>
<evidence type="ECO:0000256" key="5">
    <source>
        <dbReference type="ARBA" id="ARBA00023002"/>
    </source>
</evidence>
<evidence type="ECO:0000256" key="4">
    <source>
        <dbReference type="ARBA" id="ARBA00022723"/>
    </source>
</evidence>
<dbReference type="CDD" id="cd08884">
    <property type="entry name" value="RHO_alpha_C_GbcA-like"/>
    <property type="match status" value="1"/>
</dbReference>
<reference evidence="12" key="2">
    <citation type="submission" date="2017-09" db="EMBL/GenBank/DDBJ databases">
        <title>FDA dAtabase for Regulatory Grade micrObial Sequences (FDA-ARGOS): Supporting development and validation of Infectious Disease Dx tests.</title>
        <authorList>
            <person name="Minogue T."/>
            <person name="Wolcott M."/>
            <person name="Wasieloski L."/>
            <person name="Aguilar W."/>
            <person name="Moore D."/>
            <person name="Tallon L."/>
            <person name="Sadzewicz L."/>
            <person name="Ott S."/>
            <person name="Zhao X."/>
            <person name="Nagaraj S."/>
            <person name="Vavikolanu K."/>
            <person name="Aluvathingal J."/>
            <person name="Nadendla S."/>
            <person name="Sichtig H."/>
        </authorList>
    </citation>
    <scope>NUCLEOTIDE SEQUENCE [LARGE SCALE GENOMIC DNA]</scope>
    <source>
        <strain evidence="12">FDAARGOS_390</strain>
    </source>
</reference>
<keyword evidence="10" id="KW-0223">Dioxygenase</keyword>
<organism evidence="10 12">
    <name type="scientific">Burkholderia gladioli</name>
    <name type="common">Pseudomonas marginata</name>
    <name type="synonym">Phytomonas marginata</name>
    <dbReference type="NCBI Taxonomy" id="28095"/>
    <lineage>
        <taxon>Bacteria</taxon>
        <taxon>Pseudomonadati</taxon>
        <taxon>Pseudomonadota</taxon>
        <taxon>Betaproteobacteria</taxon>
        <taxon>Burkholderiales</taxon>
        <taxon>Burkholderiaceae</taxon>
        <taxon>Burkholderia</taxon>
    </lineage>
</organism>
<evidence type="ECO:0000256" key="2">
    <source>
        <dbReference type="ARBA" id="ARBA00008751"/>
    </source>
</evidence>
<dbReference type="InterPro" id="IPR036922">
    <property type="entry name" value="Rieske_2Fe-2S_sf"/>
</dbReference>
<evidence type="ECO:0000313" key="9">
    <source>
        <dbReference type="EMBL" id="KGC10827.1"/>
    </source>
</evidence>
<comment type="caution">
    <text evidence="10">The sequence shown here is derived from an EMBL/GenBank/DDBJ whole genome shotgun (WGS) entry which is preliminary data.</text>
</comment>
<dbReference type="Gene3D" id="2.102.10.10">
    <property type="entry name" value="Rieske [2Fe-2S] iron-sulphur domain"/>
    <property type="match status" value="1"/>
</dbReference>
<dbReference type="CDD" id="cd03469">
    <property type="entry name" value="Rieske_RO_Alpha_N"/>
    <property type="match status" value="1"/>
</dbReference>
<dbReference type="GO" id="GO:0051537">
    <property type="term" value="F:2 iron, 2 sulfur cluster binding"/>
    <property type="evidence" value="ECO:0007669"/>
    <property type="project" value="UniProtKB-KW"/>
</dbReference>
<dbReference type="Pfam" id="PF00355">
    <property type="entry name" value="Rieske"/>
    <property type="match status" value="1"/>
</dbReference>
<dbReference type="EMBL" id="JPGG01000017">
    <property type="protein sequence ID" value="KGC10827.1"/>
    <property type="molecule type" value="Genomic_DNA"/>
</dbReference>
<dbReference type="SUPFAM" id="SSF55961">
    <property type="entry name" value="Bet v1-like"/>
    <property type="match status" value="1"/>
</dbReference>
<keyword evidence="6" id="KW-0408">Iron</keyword>
<evidence type="ECO:0000256" key="7">
    <source>
        <dbReference type="ARBA" id="ARBA00023014"/>
    </source>
</evidence>
<sequence>MLSNSQLSALVDSRQPGRSLPQPFYTDQAVFDRELELIWERQWLLAGMTAQIPKSGNWFTVQVGKSSIVVVRDRTKAVRAFYNTCRHRGSRICAGEKGSSGTLVCPYHQWTYGLDGKLMFAKEMGHEFDTSEFSLRPVHCETVEGYIFISLADDPTPFAEFREKVSPYIQPHGLDNAKIAYETTIVEKGNWKLVLENNRECYHCTGSHPELLRTISEFDGPTDPRFGGDYAVKCELDEARWTAAGLPHKPIETDEGYRLVRVAMERGLSFTMSGELACKKFLGTNGDADVGSLRLLRFPNTWNHVLSDHAVAFRVLPLSPTETQVTTWWLVSGDAVEGEDYTLNDLTAVWTATNAQDQKLVEANQQGINSKGYQPGPYSPLVESGVSEFIDWYLETLRSELRAAPRVIPVECSVI</sequence>
<evidence type="ECO:0000313" key="12">
    <source>
        <dbReference type="Proteomes" id="UP000220629"/>
    </source>
</evidence>
<dbReference type="InterPro" id="IPR017941">
    <property type="entry name" value="Rieske_2Fe-2S"/>
</dbReference>
<evidence type="ECO:0000313" key="10">
    <source>
        <dbReference type="EMBL" id="PEH37874.1"/>
    </source>
</evidence>
<dbReference type="AlphaFoldDB" id="A0A095G094"/>
<keyword evidence="5" id="KW-0560">Oxidoreductase</keyword>
<dbReference type="Proteomes" id="UP000220629">
    <property type="component" value="Unassembled WGS sequence"/>
</dbReference>
<dbReference type="KEGG" id="bgo:BM43_4047"/>
<evidence type="ECO:0000256" key="6">
    <source>
        <dbReference type="ARBA" id="ARBA00023004"/>
    </source>
</evidence>
<dbReference type="PANTHER" id="PTHR43756">
    <property type="entry name" value="CHOLINE MONOOXYGENASE, CHLOROPLASTIC"/>
    <property type="match status" value="1"/>
</dbReference>
<dbReference type="Gene3D" id="3.90.380.10">
    <property type="entry name" value="Naphthalene 1,2-dioxygenase Alpha Subunit, Chain A, domain 1"/>
    <property type="match status" value="1"/>
</dbReference>
<dbReference type="GO" id="GO:0005506">
    <property type="term" value="F:iron ion binding"/>
    <property type="evidence" value="ECO:0007669"/>
    <property type="project" value="InterPro"/>
</dbReference>
<keyword evidence="7" id="KW-0411">Iron-sulfur</keyword>
<evidence type="ECO:0000256" key="1">
    <source>
        <dbReference type="ARBA" id="ARBA00001962"/>
    </source>
</evidence>